<feature type="transmembrane region" description="Helical" evidence="7">
    <location>
        <begin position="108"/>
        <end position="127"/>
    </location>
</feature>
<comment type="subcellular location">
    <subcellularLocation>
        <location evidence="1">Cell membrane</location>
        <topology evidence="1">Multi-pass membrane protein</topology>
    </subcellularLocation>
</comment>
<keyword evidence="9" id="KW-1185">Reference proteome</keyword>
<gene>
    <name evidence="8" type="ORF">JOC58_000366</name>
</gene>
<dbReference type="PANTHER" id="PTHR33452:SF10">
    <property type="entry name" value="OXIDOREDUCTASE MHQP-RELATED"/>
    <property type="match status" value="1"/>
</dbReference>
<feature type="transmembrane region" description="Helical" evidence="7">
    <location>
        <begin position="65"/>
        <end position="88"/>
    </location>
</feature>
<evidence type="ECO:0000256" key="6">
    <source>
        <dbReference type="ARBA" id="ARBA00023136"/>
    </source>
</evidence>
<keyword evidence="3" id="KW-1003">Cell membrane</keyword>
<name>A0ABU1IUZ7_9BACL</name>
<keyword evidence="4 7" id="KW-0812">Transmembrane</keyword>
<reference evidence="8 9" key="1">
    <citation type="submission" date="2023-07" db="EMBL/GenBank/DDBJ databases">
        <title>Genomic Encyclopedia of Type Strains, Phase IV (KMG-IV): sequencing the most valuable type-strain genomes for metagenomic binning, comparative biology and taxonomic classification.</title>
        <authorList>
            <person name="Goeker M."/>
        </authorList>
    </citation>
    <scope>NUCLEOTIDE SEQUENCE [LARGE SCALE GENOMIC DNA]</scope>
    <source>
        <strain evidence="8 9">DSM 22170</strain>
    </source>
</reference>
<dbReference type="EMBL" id="JAVDQH010000001">
    <property type="protein sequence ID" value="MDR6242482.1"/>
    <property type="molecule type" value="Genomic_DNA"/>
</dbReference>
<protein>
    <submittedName>
        <fullName evidence="8">Oxidoreductase</fullName>
    </submittedName>
</protein>
<evidence type="ECO:0000256" key="4">
    <source>
        <dbReference type="ARBA" id="ARBA00022692"/>
    </source>
</evidence>
<dbReference type="Pfam" id="PF07681">
    <property type="entry name" value="DoxX"/>
    <property type="match status" value="1"/>
</dbReference>
<dbReference type="Proteomes" id="UP001185028">
    <property type="component" value="Unassembled WGS sequence"/>
</dbReference>
<evidence type="ECO:0000313" key="8">
    <source>
        <dbReference type="EMBL" id="MDR6242482.1"/>
    </source>
</evidence>
<comment type="caution">
    <text evidence="8">The sequence shown here is derived from an EMBL/GenBank/DDBJ whole genome shotgun (WGS) entry which is preliminary data.</text>
</comment>
<dbReference type="InterPro" id="IPR032808">
    <property type="entry name" value="DoxX"/>
</dbReference>
<evidence type="ECO:0000256" key="3">
    <source>
        <dbReference type="ARBA" id="ARBA00022475"/>
    </source>
</evidence>
<sequence>MEDFGLLLIRLMIGVVFVFYGTQKLFGWFGGYGIKGTGGWFESIGIKPGHVAATLSGIAELLSGILFVLGLWLPLAAVLVVVVMLGAIAKVHGPKGFANGGGGFEYNLFLIVVAIGLALIGPGAWALHF</sequence>
<dbReference type="RefSeq" id="WP_188774936.1">
    <property type="nucleotide sequence ID" value="NZ_BMMB01000003.1"/>
</dbReference>
<organism evidence="8 9">
    <name type="scientific">Paenibacillus hunanensis</name>
    <dbReference type="NCBI Taxonomy" id="539262"/>
    <lineage>
        <taxon>Bacteria</taxon>
        <taxon>Bacillati</taxon>
        <taxon>Bacillota</taxon>
        <taxon>Bacilli</taxon>
        <taxon>Bacillales</taxon>
        <taxon>Paenibacillaceae</taxon>
        <taxon>Paenibacillus</taxon>
    </lineage>
</organism>
<evidence type="ECO:0000256" key="1">
    <source>
        <dbReference type="ARBA" id="ARBA00004651"/>
    </source>
</evidence>
<dbReference type="PANTHER" id="PTHR33452">
    <property type="entry name" value="OXIDOREDUCTASE CATD-RELATED"/>
    <property type="match status" value="1"/>
</dbReference>
<evidence type="ECO:0000256" key="2">
    <source>
        <dbReference type="ARBA" id="ARBA00006679"/>
    </source>
</evidence>
<comment type="similarity">
    <text evidence="2">Belongs to the DoxX family.</text>
</comment>
<feature type="transmembrane region" description="Helical" evidence="7">
    <location>
        <begin position="6"/>
        <end position="22"/>
    </location>
</feature>
<evidence type="ECO:0000313" key="9">
    <source>
        <dbReference type="Proteomes" id="UP001185028"/>
    </source>
</evidence>
<keyword evidence="5 7" id="KW-1133">Transmembrane helix</keyword>
<keyword evidence="6 7" id="KW-0472">Membrane</keyword>
<dbReference type="InterPro" id="IPR051907">
    <property type="entry name" value="DoxX-like_oxidoreductase"/>
</dbReference>
<evidence type="ECO:0000256" key="7">
    <source>
        <dbReference type="SAM" id="Phobius"/>
    </source>
</evidence>
<evidence type="ECO:0000256" key="5">
    <source>
        <dbReference type="ARBA" id="ARBA00022989"/>
    </source>
</evidence>
<proteinExistence type="inferred from homology"/>
<accession>A0ABU1IUZ7</accession>